<evidence type="ECO:0000256" key="6">
    <source>
        <dbReference type="SAM" id="Phobius"/>
    </source>
</evidence>
<keyword evidence="7" id="KW-0732">Signal</keyword>
<evidence type="ECO:0000256" key="2">
    <source>
        <dbReference type="ARBA" id="ARBA00022692"/>
    </source>
</evidence>
<keyword evidence="3 6" id="KW-1133">Transmembrane helix</keyword>
<evidence type="ECO:0000256" key="3">
    <source>
        <dbReference type="ARBA" id="ARBA00022989"/>
    </source>
</evidence>
<evidence type="ECO:0000313" key="9">
    <source>
        <dbReference type="Proteomes" id="UP000053558"/>
    </source>
</evidence>
<evidence type="ECO:0000256" key="5">
    <source>
        <dbReference type="SAM" id="MobiDB-lite"/>
    </source>
</evidence>
<dbReference type="GO" id="GO:0016020">
    <property type="term" value="C:membrane"/>
    <property type="evidence" value="ECO:0007669"/>
    <property type="project" value="UniProtKB-SubCell"/>
</dbReference>
<protein>
    <submittedName>
        <fullName evidence="8">Uncharacterized protein</fullName>
    </submittedName>
</protein>
<dbReference type="eggNOG" id="ENOG502RZBP">
    <property type="taxonomic scope" value="Eukaryota"/>
</dbReference>
<proteinExistence type="predicted"/>
<feature type="compositionally biased region" description="Polar residues" evidence="5">
    <location>
        <begin position="672"/>
        <end position="693"/>
    </location>
</feature>
<gene>
    <name evidence="8" type="ORF">CONPUDRAFT_86099</name>
</gene>
<feature type="compositionally biased region" description="Low complexity" evidence="5">
    <location>
        <begin position="701"/>
        <end position="713"/>
    </location>
</feature>
<organism evidence="8 9">
    <name type="scientific">Coniophora puteana (strain RWD-64-598)</name>
    <name type="common">Brown rot fungus</name>
    <dbReference type="NCBI Taxonomy" id="741705"/>
    <lineage>
        <taxon>Eukaryota</taxon>
        <taxon>Fungi</taxon>
        <taxon>Dikarya</taxon>
        <taxon>Basidiomycota</taxon>
        <taxon>Agaricomycotina</taxon>
        <taxon>Agaricomycetes</taxon>
        <taxon>Agaricomycetidae</taxon>
        <taxon>Boletales</taxon>
        <taxon>Coniophorineae</taxon>
        <taxon>Coniophoraceae</taxon>
        <taxon>Coniophora</taxon>
    </lineage>
</organism>
<keyword evidence="2 6" id="KW-0812">Transmembrane</keyword>
<evidence type="ECO:0000256" key="7">
    <source>
        <dbReference type="SAM" id="SignalP"/>
    </source>
</evidence>
<dbReference type="EMBL" id="JH711597">
    <property type="protein sequence ID" value="EIW73960.1"/>
    <property type="molecule type" value="Genomic_DNA"/>
</dbReference>
<reference evidence="9" key="1">
    <citation type="journal article" date="2012" name="Science">
        <title>The Paleozoic origin of enzymatic lignin decomposition reconstructed from 31 fungal genomes.</title>
        <authorList>
            <person name="Floudas D."/>
            <person name="Binder M."/>
            <person name="Riley R."/>
            <person name="Barry K."/>
            <person name="Blanchette R.A."/>
            <person name="Henrissat B."/>
            <person name="Martinez A.T."/>
            <person name="Otillar R."/>
            <person name="Spatafora J.W."/>
            <person name="Yadav J.S."/>
            <person name="Aerts A."/>
            <person name="Benoit I."/>
            <person name="Boyd A."/>
            <person name="Carlson A."/>
            <person name="Copeland A."/>
            <person name="Coutinho P.M."/>
            <person name="de Vries R.P."/>
            <person name="Ferreira P."/>
            <person name="Findley K."/>
            <person name="Foster B."/>
            <person name="Gaskell J."/>
            <person name="Glotzer D."/>
            <person name="Gorecki P."/>
            <person name="Heitman J."/>
            <person name="Hesse C."/>
            <person name="Hori C."/>
            <person name="Igarashi K."/>
            <person name="Jurgens J.A."/>
            <person name="Kallen N."/>
            <person name="Kersten P."/>
            <person name="Kohler A."/>
            <person name="Kuees U."/>
            <person name="Kumar T.K.A."/>
            <person name="Kuo A."/>
            <person name="LaButti K."/>
            <person name="Larrondo L.F."/>
            <person name="Lindquist E."/>
            <person name="Ling A."/>
            <person name="Lombard V."/>
            <person name="Lucas S."/>
            <person name="Lundell T."/>
            <person name="Martin R."/>
            <person name="McLaughlin D.J."/>
            <person name="Morgenstern I."/>
            <person name="Morin E."/>
            <person name="Murat C."/>
            <person name="Nagy L.G."/>
            <person name="Nolan M."/>
            <person name="Ohm R.A."/>
            <person name="Patyshakuliyeva A."/>
            <person name="Rokas A."/>
            <person name="Ruiz-Duenas F.J."/>
            <person name="Sabat G."/>
            <person name="Salamov A."/>
            <person name="Samejima M."/>
            <person name="Schmutz J."/>
            <person name="Slot J.C."/>
            <person name="St John F."/>
            <person name="Stenlid J."/>
            <person name="Sun H."/>
            <person name="Sun S."/>
            <person name="Syed K."/>
            <person name="Tsang A."/>
            <person name="Wiebenga A."/>
            <person name="Young D."/>
            <person name="Pisabarro A."/>
            <person name="Eastwood D.C."/>
            <person name="Martin F."/>
            <person name="Cullen D."/>
            <person name="Grigoriev I.V."/>
            <person name="Hibbett D.S."/>
        </authorList>
    </citation>
    <scope>NUCLEOTIDE SEQUENCE [LARGE SCALE GENOMIC DNA]</scope>
    <source>
        <strain evidence="9">RWD-64-598 SS2</strain>
    </source>
</reference>
<feature type="chain" id="PRO_5004444757" evidence="7">
    <location>
        <begin position="22"/>
        <end position="831"/>
    </location>
</feature>
<dbReference type="OMA" id="QTPIWTG"/>
<dbReference type="PANTHER" id="PTHR15549:SF26">
    <property type="entry name" value="AXIAL BUDDING PATTERN PROTEIN 2-RELATED"/>
    <property type="match status" value="1"/>
</dbReference>
<keyword evidence="9" id="KW-1185">Reference proteome</keyword>
<evidence type="ECO:0000256" key="4">
    <source>
        <dbReference type="ARBA" id="ARBA00023136"/>
    </source>
</evidence>
<dbReference type="RefSeq" id="XP_007775861.1">
    <property type="nucleotide sequence ID" value="XM_007777671.1"/>
</dbReference>
<feature type="compositionally biased region" description="Basic and acidic residues" evidence="5">
    <location>
        <begin position="266"/>
        <end position="279"/>
    </location>
</feature>
<feature type="transmembrane region" description="Helical" evidence="6">
    <location>
        <begin position="117"/>
        <end position="142"/>
    </location>
</feature>
<accession>R7SDK4</accession>
<feature type="region of interest" description="Disordered" evidence="5">
    <location>
        <begin position="786"/>
        <end position="812"/>
    </location>
</feature>
<feature type="compositionally biased region" description="Low complexity" evidence="5">
    <location>
        <begin position="657"/>
        <end position="666"/>
    </location>
</feature>
<feature type="compositionally biased region" description="Polar residues" evidence="5">
    <location>
        <begin position="718"/>
        <end position="728"/>
    </location>
</feature>
<evidence type="ECO:0000256" key="1">
    <source>
        <dbReference type="ARBA" id="ARBA00004167"/>
    </source>
</evidence>
<sequence>MAGTQVLPSWLTLSTTVFTDAAGNPTYTSSTTFELPLTYYGPSLPLGTDGIWTWGGLTSPAPTSTITSSSPSLTSTTTPAPLSTSSTSPSTTSPSSTSTSSSSAYPYNAHSILSKGAIVGIIVGGIFFALILLTLLICYARWRNRRQHGRQRGLNTPIWTGWEYVHPRDPEQGIYDPRPNAPSPHQGSPRSSGEEIDPFLTRPVNPNGAHADEKSNHGGSVGNANSNSNSGTNNSKDSNQTATSAATDYGVVLNPGRIHGGDMPPVDERGVPARPSSEFDRHIISPSDLLKLSEEDDLASRPPRMYGVPNVQLPEHLTPLLPPPPIDPDRVSSRKSSNRSMPAVAPLRIKEKSGSRDWDEKKSAHTVSFPNSDLEESKVSTARRVRVQELGSHSAVDEQGVGSSAGPSAWRLSISSISSLGARGMRWLTGSNSSRSPSRQDRSAGSRRGLAEGERPMSTISTKSGTTVYHDAHSRLGTPVASRAGTPSGPLRHQDSGRLEVPHLPLNAPPPPYNRDAVDDGDLGLLPSGGGGRDDLLDMPPPTQASQFAASRSGLLPPGLPDMPNPMVWRNSAAWTSDSGHQPSSAGDAGITIDILDAEPPAAREGWRSLAIAAGGVPNERRTTFGAVVNPPDYQTSEQGSLHSMRSHSHLNPTYSPPSSGSAPSSWRRKQSSTNSSQPSARSHIRSPSSKGSELSHAHHSQPSWSQSGSGSSYARRQMNSSGSNSFNPRAISPSVSALGPGGSTLGLHHFGGSGEGLEEYDPRVSTLGPMPSFGLPTIRSVSMNTTPSTNSDDTEVTGAGTVNQDESASETEALHFPDVPRFEGLTVRIP</sequence>
<feature type="compositionally biased region" description="Basic and acidic residues" evidence="5">
    <location>
        <begin position="492"/>
        <end position="501"/>
    </location>
</feature>
<dbReference type="GeneID" id="19211079"/>
<feature type="region of interest" description="Disordered" evidence="5">
    <location>
        <begin position="316"/>
        <end position="380"/>
    </location>
</feature>
<dbReference type="PANTHER" id="PTHR15549">
    <property type="entry name" value="PAIRED IMMUNOGLOBULIN-LIKE TYPE 2 RECEPTOR"/>
    <property type="match status" value="1"/>
</dbReference>
<feature type="signal peptide" evidence="7">
    <location>
        <begin position="1"/>
        <end position="21"/>
    </location>
</feature>
<feature type="region of interest" description="Disordered" evidence="5">
    <location>
        <begin position="63"/>
        <end position="104"/>
    </location>
</feature>
<feature type="compositionally biased region" description="Basic and acidic residues" evidence="5">
    <location>
        <begin position="438"/>
        <end position="455"/>
    </location>
</feature>
<name>R7SDK4_CONPW</name>
<dbReference type="OrthoDB" id="2563978at2759"/>
<dbReference type="InterPro" id="IPR051694">
    <property type="entry name" value="Immunoregulatory_rcpt-like"/>
</dbReference>
<comment type="subcellular location">
    <subcellularLocation>
        <location evidence="1">Membrane</location>
        <topology evidence="1">Single-pass membrane protein</topology>
    </subcellularLocation>
</comment>
<dbReference type="GO" id="GO:0071944">
    <property type="term" value="C:cell periphery"/>
    <property type="evidence" value="ECO:0007669"/>
    <property type="project" value="UniProtKB-ARBA"/>
</dbReference>
<feature type="compositionally biased region" description="Basic and acidic residues" evidence="5">
    <location>
        <begin position="348"/>
        <end position="363"/>
    </location>
</feature>
<feature type="region of interest" description="Disordered" evidence="5">
    <location>
        <begin position="623"/>
        <end position="739"/>
    </location>
</feature>
<dbReference type="Proteomes" id="UP000053558">
    <property type="component" value="Unassembled WGS sequence"/>
</dbReference>
<feature type="region of interest" description="Disordered" evidence="5">
    <location>
        <begin position="170"/>
        <end position="279"/>
    </location>
</feature>
<feature type="compositionally biased region" description="Polar residues" evidence="5">
    <location>
        <begin position="633"/>
        <end position="654"/>
    </location>
</feature>
<evidence type="ECO:0000313" key="8">
    <source>
        <dbReference type="EMBL" id="EIW73960.1"/>
    </source>
</evidence>
<feature type="compositionally biased region" description="Polar residues" evidence="5">
    <location>
        <begin position="458"/>
        <end position="467"/>
    </location>
</feature>
<feature type="compositionally biased region" description="Low complexity" evidence="5">
    <location>
        <begin position="222"/>
        <end position="239"/>
    </location>
</feature>
<keyword evidence="4 6" id="KW-0472">Membrane</keyword>
<dbReference type="KEGG" id="cput:CONPUDRAFT_86099"/>
<dbReference type="AlphaFoldDB" id="R7SDK4"/>
<feature type="region of interest" description="Disordered" evidence="5">
    <location>
        <begin position="428"/>
        <end position="534"/>
    </location>
</feature>